<dbReference type="GO" id="GO:0005992">
    <property type="term" value="P:trehalose biosynthetic process"/>
    <property type="evidence" value="ECO:0007669"/>
    <property type="project" value="UniProtKB-UniPathway"/>
</dbReference>
<dbReference type="AlphaFoldDB" id="A0A840PIX7"/>
<comment type="catalytic activity">
    <reaction evidence="3">
        <text>alpha,alpha-trehalose 6-phosphate + H2O = alpha,alpha-trehalose + phosphate</text>
        <dbReference type="Rhea" id="RHEA:23420"/>
        <dbReference type="ChEBI" id="CHEBI:15377"/>
        <dbReference type="ChEBI" id="CHEBI:16551"/>
        <dbReference type="ChEBI" id="CHEBI:43474"/>
        <dbReference type="ChEBI" id="CHEBI:58429"/>
        <dbReference type="EC" id="3.1.3.12"/>
    </reaction>
</comment>
<dbReference type="GO" id="GO:0004805">
    <property type="term" value="F:trehalose-phosphatase activity"/>
    <property type="evidence" value="ECO:0007669"/>
    <property type="project" value="UniProtKB-EC"/>
</dbReference>
<comment type="similarity">
    <text evidence="3">Belongs to the trehalose phosphatase family.</text>
</comment>
<dbReference type="Gene3D" id="3.40.50.1000">
    <property type="entry name" value="HAD superfamily/HAD-like"/>
    <property type="match status" value="1"/>
</dbReference>
<dbReference type="EMBL" id="JACHGN010000030">
    <property type="protein sequence ID" value="MBB5139488.1"/>
    <property type="molecule type" value="Genomic_DNA"/>
</dbReference>
<sequence>MTDEVASVLPPARTAAGAVGLDAIVSDPSGAVIGLDFDGTLSPIVPDPASARVHPEAPGVLAELGPMVGAIVVLTGRPAAVAIEYGASPGPGPGLTDVPGLVVLGQYGAERWEAGEVTSPPPPRGVDAVRGALPGVLLSLGVRDAYIEDKGRALAVHTRRSADPDATLGALRGPLARLAREHGLTVEPGKMVIELRPPGVDKGHALRAFLAERGARSVLFAGDDLGDLAAYNAVRESGLPGVTVCSRSHETAPELADRADLIVEGPDGVVALLRALTRVLGKGQAAQYG</sequence>
<dbReference type="PANTHER" id="PTHR43768">
    <property type="entry name" value="TREHALOSE 6-PHOSPHATE PHOSPHATASE"/>
    <property type="match status" value="1"/>
</dbReference>
<dbReference type="EC" id="3.1.3.12" evidence="3"/>
<reference evidence="4 5" key="1">
    <citation type="submission" date="2020-08" db="EMBL/GenBank/DDBJ databases">
        <title>Genomic Encyclopedia of Type Strains, Phase IV (KMG-IV): sequencing the most valuable type-strain genomes for metagenomic binning, comparative biology and taxonomic classification.</title>
        <authorList>
            <person name="Goeker M."/>
        </authorList>
    </citation>
    <scope>NUCLEOTIDE SEQUENCE [LARGE SCALE GENOMIC DNA]</scope>
    <source>
        <strain evidence="4 5">DSM 45615</strain>
    </source>
</reference>
<keyword evidence="1 3" id="KW-0378">Hydrolase</keyword>
<name>A0A840PIX7_9ACTN</name>
<dbReference type="UniPathway" id="UPA00299"/>
<dbReference type="Proteomes" id="UP000578449">
    <property type="component" value="Unassembled WGS sequence"/>
</dbReference>
<dbReference type="SUPFAM" id="SSF56784">
    <property type="entry name" value="HAD-like"/>
    <property type="match status" value="1"/>
</dbReference>
<comment type="function">
    <text evidence="2 3">Removes the phosphate from trehalose 6-phosphate to produce free trehalose.</text>
</comment>
<keyword evidence="3" id="KW-0479">Metal-binding</keyword>
<dbReference type="GO" id="GO:0046872">
    <property type="term" value="F:metal ion binding"/>
    <property type="evidence" value="ECO:0007669"/>
    <property type="project" value="UniProtKB-KW"/>
</dbReference>
<dbReference type="PANTHER" id="PTHR43768:SF3">
    <property type="entry name" value="TREHALOSE 6-PHOSPHATE PHOSPHATASE"/>
    <property type="match status" value="1"/>
</dbReference>
<keyword evidence="5" id="KW-1185">Reference proteome</keyword>
<dbReference type="Pfam" id="PF02358">
    <property type="entry name" value="Trehalose_PPase"/>
    <property type="match status" value="1"/>
</dbReference>
<evidence type="ECO:0000256" key="2">
    <source>
        <dbReference type="ARBA" id="ARBA00024179"/>
    </source>
</evidence>
<gene>
    <name evidence="4" type="ORF">HNP84_009251</name>
</gene>
<accession>A0A840PIX7</accession>
<keyword evidence="3" id="KW-0460">Magnesium</keyword>
<comment type="caution">
    <text evidence="4">The sequence shown here is derived from an EMBL/GenBank/DDBJ whole genome shotgun (WGS) entry which is preliminary data.</text>
</comment>
<dbReference type="NCBIfam" id="TIGR00685">
    <property type="entry name" value="T6PP"/>
    <property type="match status" value="1"/>
</dbReference>
<evidence type="ECO:0000313" key="4">
    <source>
        <dbReference type="EMBL" id="MBB5139488.1"/>
    </source>
</evidence>
<dbReference type="InterPro" id="IPR023214">
    <property type="entry name" value="HAD_sf"/>
</dbReference>
<dbReference type="InterPro" id="IPR036412">
    <property type="entry name" value="HAD-like_sf"/>
</dbReference>
<comment type="pathway">
    <text evidence="3">Glycan biosynthesis; trehalose biosynthesis.</text>
</comment>
<dbReference type="RefSeq" id="WP_185056322.1">
    <property type="nucleotide sequence ID" value="NZ_BAABIX010000032.1"/>
</dbReference>
<dbReference type="Gene3D" id="3.30.70.1020">
    <property type="entry name" value="Trehalose-6-phosphate phosphatase related protein, domain 2"/>
    <property type="match status" value="1"/>
</dbReference>
<evidence type="ECO:0000313" key="5">
    <source>
        <dbReference type="Proteomes" id="UP000578449"/>
    </source>
</evidence>
<organism evidence="4 5">
    <name type="scientific">Thermocatellispora tengchongensis</name>
    <dbReference type="NCBI Taxonomy" id="1073253"/>
    <lineage>
        <taxon>Bacteria</taxon>
        <taxon>Bacillati</taxon>
        <taxon>Actinomycetota</taxon>
        <taxon>Actinomycetes</taxon>
        <taxon>Streptosporangiales</taxon>
        <taxon>Streptosporangiaceae</taxon>
        <taxon>Thermocatellispora</taxon>
    </lineage>
</organism>
<evidence type="ECO:0000256" key="1">
    <source>
        <dbReference type="ARBA" id="ARBA00022801"/>
    </source>
</evidence>
<dbReference type="InterPro" id="IPR044651">
    <property type="entry name" value="OTSB-like"/>
</dbReference>
<protein>
    <recommendedName>
        <fullName evidence="3">Trehalose 6-phosphate phosphatase</fullName>
        <ecNumber evidence="3">3.1.3.12</ecNumber>
    </recommendedName>
</protein>
<evidence type="ECO:0000256" key="3">
    <source>
        <dbReference type="RuleBase" id="RU361117"/>
    </source>
</evidence>
<proteinExistence type="inferred from homology"/>
<dbReference type="InterPro" id="IPR003337">
    <property type="entry name" value="Trehalose_PPase"/>
</dbReference>
<comment type="cofactor">
    <cofactor evidence="3">
        <name>Mg(2+)</name>
        <dbReference type="ChEBI" id="CHEBI:18420"/>
    </cofactor>
</comment>